<dbReference type="PROSITE" id="PS51464">
    <property type="entry name" value="SIS"/>
    <property type="match status" value="1"/>
</dbReference>
<dbReference type="GO" id="GO:0003700">
    <property type="term" value="F:DNA-binding transcription factor activity"/>
    <property type="evidence" value="ECO:0007669"/>
    <property type="project" value="InterPro"/>
</dbReference>
<dbReference type="Pfam" id="PF01418">
    <property type="entry name" value="HTH_6"/>
    <property type="match status" value="1"/>
</dbReference>
<protein>
    <recommendedName>
        <fullName evidence="8">Phosphosugar-binding transcriptional regulator</fullName>
    </recommendedName>
</protein>
<gene>
    <name evidence="6" type="ORF">RV00_GL001633</name>
</gene>
<evidence type="ECO:0000313" key="6">
    <source>
        <dbReference type="EMBL" id="OJG36274.1"/>
    </source>
</evidence>
<dbReference type="InterPro" id="IPR009057">
    <property type="entry name" value="Homeodomain-like_sf"/>
</dbReference>
<evidence type="ECO:0000256" key="2">
    <source>
        <dbReference type="ARBA" id="ARBA00023125"/>
    </source>
</evidence>
<evidence type="ECO:0000313" key="7">
    <source>
        <dbReference type="Proteomes" id="UP000183700"/>
    </source>
</evidence>
<keyword evidence="1" id="KW-0805">Transcription regulation</keyword>
<dbReference type="InterPro" id="IPR000281">
    <property type="entry name" value="HTH_RpiR"/>
</dbReference>
<dbReference type="SUPFAM" id="SSF46689">
    <property type="entry name" value="Homeodomain-like"/>
    <property type="match status" value="1"/>
</dbReference>
<dbReference type="Pfam" id="PF01380">
    <property type="entry name" value="SIS"/>
    <property type="match status" value="1"/>
</dbReference>
<dbReference type="PANTHER" id="PTHR30514">
    <property type="entry name" value="GLUCOKINASE"/>
    <property type="match status" value="1"/>
</dbReference>
<dbReference type="AlphaFoldDB" id="A0A1L8SWQ5"/>
<dbReference type="InterPro" id="IPR046348">
    <property type="entry name" value="SIS_dom_sf"/>
</dbReference>
<dbReference type="GO" id="GO:0003677">
    <property type="term" value="F:DNA binding"/>
    <property type="evidence" value="ECO:0007669"/>
    <property type="project" value="UniProtKB-KW"/>
</dbReference>
<dbReference type="InterPro" id="IPR035472">
    <property type="entry name" value="RpiR-like_SIS"/>
</dbReference>
<dbReference type="RefSeq" id="WP_071861522.1">
    <property type="nucleotide sequence ID" value="NZ_CP151540.1"/>
</dbReference>
<dbReference type="GO" id="GO:0097367">
    <property type="term" value="F:carbohydrate derivative binding"/>
    <property type="evidence" value="ECO:0007669"/>
    <property type="project" value="InterPro"/>
</dbReference>
<keyword evidence="3" id="KW-0804">Transcription</keyword>
<dbReference type="STRING" id="319970.RV00_GL001633"/>
<evidence type="ECO:0000256" key="3">
    <source>
        <dbReference type="ARBA" id="ARBA00023163"/>
    </source>
</evidence>
<organism evidence="6 7">
    <name type="scientific">Enterococcus devriesei</name>
    <dbReference type="NCBI Taxonomy" id="319970"/>
    <lineage>
        <taxon>Bacteria</taxon>
        <taxon>Bacillati</taxon>
        <taxon>Bacillota</taxon>
        <taxon>Bacilli</taxon>
        <taxon>Lactobacillales</taxon>
        <taxon>Enterococcaceae</taxon>
        <taxon>Enterococcus</taxon>
    </lineage>
</organism>
<dbReference type="EMBL" id="JXKM01000003">
    <property type="protein sequence ID" value="OJG36274.1"/>
    <property type="molecule type" value="Genomic_DNA"/>
</dbReference>
<dbReference type="Gene3D" id="1.10.10.10">
    <property type="entry name" value="Winged helix-like DNA-binding domain superfamily/Winged helix DNA-binding domain"/>
    <property type="match status" value="1"/>
</dbReference>
<feature type="domain" description="SIS" evidence="5">
    <location>
        <begin position="106"/>
        <end position="249"/>
    </location>
</feature>
<name>A0A1L8SWQ5_9ENTE</name>
<evidence type="ECO:0000259" key="5">
    <source>
        <dbReference type="PROSITE" id="PS51464"/>
    </source>
</evidence>
<keyword evidence="2" id="KW-0238">DNA-binding</keyword>
<evidence type="ECO:0000256" key="1">
    <source>
        <dbReference type="ARBA" id="ARBA00023015"/>
    </source>
</evidence>
<dbReference type="InterPro" id="IPR001347">
    <property type="entry name" value="SIS_dom"/>
</dbReference>
<dbReference type="Proteomes" id="UP000183700">
    <property type="component" value="Unassembled WGS sequence"/>
</dbReference>
<proteinExistence type="predicted"/>
<feature type="domain" description="HTH rpiR-type" evidence="4">
    <location>
        <begin position="1"/>
        <end position="73"/>
    </location>
</feature>
<comment type="caution">
    <text evidence="6">The sequence shown here is derived from an EMBL/GenBank/DDBJ whole genome shotgun (WGS) entry which is preliminary data.</text>
</comment>
<sequence>MFDSQKVKELNELELMVYRYILEHMEEVYSMTIRELSDNCHVSTSTILRGLNKLGYSGYSEFKYALKEELSQKRQSFEAFYDANVHVDAFLKKVNNESYHAVLDPAVDLILTSKHLVFTGIGTSGTLGTYGSRYFSNLKFNAYAITDPFIPVPTRGLDTTLVITLSVSGETTEIIKQIEDFKRYGAKILSITNDQHSTIAQMADFNISYYMPEVSGPDPTDAAINLTTQVPVIALLEILAHQAYQQENNAKTE</sequence>
<dbReference type="GO" id="GO:1901135">
    <property type="term" value="P:carbohydrate derivative metabolic process"/>
    <property type="evidence" value="ECO:0007669"/>
    <property type="project" value="InterPro"/>
</dbReference>
<accession>A0A1L8SWQ5</accession>
<dbReference type="PROSITE" id="PS51071">
    <property type="entry name" value="HTH_RPIR"/>
    <property type="match status" value="1"/>
</dbReference>
<keyword evidence="7" id="KW-1185">Reference proteome</keyword>
<reference evidence="6 7" key="1">
    <citation type="submission" date="2014-12" db="EMBL/GenBank/DDBJ databases">
        <title>Draft genome sequences of 29 type strains of Enterococci.</title>
        <authorList>
            <person name="Zhong Z."/>
            <person name="Sun Z."/>
            <person name="Liu W."/>
            <person name="Zhang W."/>
            <person name="Zhang H."/>
        </authorList>
    </citation>
    <scope>NUCLEOTIDE SEQUENCE [LARGE SCALE GENOMIC DNA]</scope>
    <source>
        <strain evidence="6 7">DSM 22802</strain>
    </source>
</reference>
<dbReference type="InterPro" id="IPR036388">
    <property type="entry name" value="WH-like_DNA-bd_sf"/>
</dbReference>
<dbReference type="Gene3D" id="3.40.50.10490">
    <property type="entry name" value="Glucose-6-phosphate isomerase like protein, domain 1"/>
    <property type="match status" value="1"/>
</dbReference>
<evidence type="ECO:0000259" key="4">
    <source>
        <dbReference type="PROSITE" id="PS51071"/>
    </source>
</evidence>
<dbReference type="SUPFAM" id="SSF53697">
    <property type="entry name" value="SIS domain"/>
    <property type="match status" value="1"/>
</dbReference>
<dbReference type="OrthoDB" id="1648815at2"/>
<evidence type="ECO:0008006" key="8">
    <source>
        <dbReference type="Google" id="ProtNLM"/>
    </source>
</evidence>
<dbReference type="CDD" id="cd05013">
    <property type="entry name" value="SIS_RpiR"/>
    <property type="match status" value="1"/>
</dbReference>
<dbReference type="PANTHER" id="PTHR30514:SF1">
    <property type="entry name" value="HTH-TYPE TRANSCRIPTIONAL REGULATOR HEXR-RELATED"/>
    <property type="match status" value="1"/>
</dbReference>
<dbReference type="InterPro" id="IPR047640">
    <property type="entry name" value="RpiR-like"/>
</dbReference>